<feature type="domain" description="EGF-like" evidence="13">
    <location>
        <begin position="574"/>
        <end position="610"/>
    </location>
</feature>
<evidence type="ECO:0000313" key="15">
    <source>
        <dbReference type="Proteomes" id="UP000192247"/>
    </source>
</evidence>
<evidence type="ECO:0000259" key="12">
    <source>
        <dbReference type="PROSITE" id="PS50025"/>
    </source>
</evidence>
<feature type="domain" description="EGF-like" evidence="13">
    <location>
        <begin position="1"/>
        <end position="13"/>
    </location>
</feature>
<gene>
    <name evidence="14" type="ORF">BIW11_08232</name>
</gene>
<feature type="disulfide bond" evidence="11">
    <location>
        <begin position="285"/>
        <end position="294"/>
    </location>
</feature>
<reference evidence="14 15" key="1">
    <citation type="journal article" date="2017" name="Gigascience">
        <title>Draft genome of the honey bee ectoparasitic mite, Tropilaelaps mercedesae, is shaped by the parasitic life history.</title>
        <authorList>
            <person name="Dong X."/>
            <person name="Armstrong S.D."/>
            <person name="Xia D."/>
            <person name="Makepeace B.L."/>
            <person name="Darby A.C."/>
            <person name="Kadowaki T."/>
        </authorList>
    </citation>
    <scope>NUCLEOTIDE SEQUENCE [LARGE SCALE GENOMIC DNA]</scope>
    <source>
        <strain evidence="14">Wuxi-XJTLU</strain>
    </source>
</reference>
<dbReference type="SUPFAM" id="SSF49899">
    <property type="entry name" value="Concanavalin A-like lectins/glucanases"/>
    <property type="match status" value="2"/>
</dbReference>
<dbReference type="PROSITE" id="PS00022">
    <property type="entry name" value="EGF_1"/>
    <property type="match status" value="4"/>
</dbReference>
<dbReference type="GO" id="GO:0048513">
    <property type="term" value="P:animal organ development"/>
    <property type="evidence" value="ECO:0007669"/>
    <property type="project" value="UniProtKB-ARBA"/>
</dbReference>
<dbReference type="Pfam" id="PF00054">
    <property type="entry name" value="Laminin_G_1"/>
    <property type="match status" value="1"/>
</dbReference>
<keyword evidence="7" id="KW-0677">Repeat</keyword>
<dbReference type="GO" id="GO:0005576">
    <property type="term" value="C:extracellular region"/>
    <property type="evidence" value="ECO:0007669"/>
    <property type="project" value="UniProtKB-SubCell"/>
</dbReference>
<dbReference type="SMART" id="SM00282">
    <property type="entry name" value="LamG"/>
    <property type="match status" value="2"/>
</dbReference>
<dbReference type="AlphaFoldDB" id="A0A1V9XQM5"/>
<evidence type="ECO:0000313" key="14">
    <source>
        <dbReference type="EMBL" id="OQR75733.1"/>
    </source>
</evidence>
<evidence type="ECO:0000256" key="11">
    <source>
        <dbReference type="PROSITE-ProRule" id="PRU00076"/>
    </source>
</evidence>
<evidence type="ECO:0000256" key="10">
    <source>
        <dbReference type="ARBA" id="ARBA00023180"/>
    </source>
</evidence>
<evidence type="ECO:0000256" key="8">
    <source>
        <dbReference type="ARBA" id="ARBA00022837"/>
    </source>
</evidence>
<keyword evidence="6" id="KW-0732">Signal</keyword>
<dbReference type="Pfam" id="PF00008">
    <property type="entry name" value="EGF"/>
    <property type="match status" value="1"/>
</dbReference>
<keyword evidence="10" id="KW-0325">Glycoprotein</keyword>
<keyword evidence="15" id="KW-1185">Reference proteome</keyword>
<dbReference type="PROSITE" id="PS00010">
    <property type="entry name" value="ASX_HYDROXYL"/>
    <property type="match status" value="2"/>
</dbReference>
<dbReference type="Proteomes" id="UP000192247">
    <property type="component" value="Unassembled WGS sequence"/>
</dbReference>
<keyword evidence="8" id="KW-0106">Calcium</keyword>
<evidence type="ECO:0000256" key="5">
    <source>
        <dbReference type="ARBA" id="ARBA00022536"/>
    </source>
</evidence>
<dbReference type="GO" id="GO:0005737">
    <property type="term" value="C:cytoplasm"/>
    <property type="evidence" value="ECO:0007669"/>
    <property type="project" value="UniProtKB-SubCell"/>
</dbReference>
<dbReference type="PROSITE" id="PS50026">
    <property type="entry name" value="EGF_3"/>
    <property type="match status" value="5"/>
</dbReference>
<evidence type="ECO:0000259" key="13">
    <source>
        <dbReference type="PROSITE" id="PS50026"/>
    </source>
</evidence>
<dbReference type="PANTHER" id="PTHR12916">
    <property type="entry name" value="CYTOCHROME C OXIDASE POLYPEPTIDE VIC-2"/>
    <property type="match status" value="1"/>
</dbReference>
<dbReference type="OrthoDB" id="6418528at2759"/>
<evidence type="ECO:0000256" key="3">
    <source>
        <dbReference type="ARBA" id="ARBA00022490"/>
    </source>
</evidence>
<dbReference type="PANTHER" id="PTHR12916:SF9">
    <property type="entry name" value="NEUROGENIC LOCUS NOTCH HOMOLOG PROTEIN 1-RELATED"/>
    <property type="match status" value="1"/>
</dbReference>
<evidence type="ECO:0000256" key="6">
    <source>
        <dbReference type="ARBA" id="ARBA00022729"/>
    </source>
</evidence>
<comment type="subcellular location">
    <subcellularLocation>
        <location evidence="1">Cytoplasm</location>
    </subcellularLocation>
    <subcellularLocation>
        <location evidence="2">Secreted</location>
    </subcellularLocation>
</comment>
<dbReference type="InterPro" id="IPR013320">
    <property type="entry name" value="ConA-like_dom_sf"/>
</dbReference>
<keyword evidence="3" id="KW-0963">Cytoplasm</keyword>
<dbReference type="EMBL" id="MNPL01005907">
    <property type="protein sequence ID" value="OQR75733.1"/>
    <property type="molecule type" value="Genomic_DNA"/>
</dbReference>
<dbReference type="InterPro" id="IPR001881">
    <property type="entry name" value="EGF-like_Ca-bd_dom"/>
</dbReference>
<accession>A0A1V9XQM5</accession>
<feature type="disulfide bond" evidence="11">
    <location>
        <begin position="84"/>
        <end position="93"/>
    </location>
</feature>
<feature type="domain" description="Laminin G" evidence="12">
    <location>
        <begin position="301"/>
        <end position="578"/>
    </location>
</feature>
<keyword evidence="5 11" id="KW-0245">EGF-like domain</keyword>
<feature type="domain" description="EGF-like" evidence="13">
    <location>
        <begin position="15"/>
        <end position="51"/>
    </location>
</feature>
<dbReference type="FunFam" id="2.10.25.10:FF:000425">
    <property type="entry name" value="Eyes shut homolog"/>
    <property type="match status" value="1"/>
</dbReference>
<dbReference type="SMART" id="SM00179">
    <property type="entry name" value="EGF_CA"/>
    <property type="match status" value="3"/>
</dbReference>
<organism evidence="14 15">
    <name type="scientific">Tropilaelaps mercedesae</name>
    <dbReference type="NCBI Taxonomy" id="418985"/>
    <lineage>
        <taxon>Eukaryota</taxon>
        <taxon>Metazoa</taxon>
        <taxon>Ecdysozoa</taxon>
        <taxon>Arthropoda</taxon>
        <taxon>Chelicerata</taxon>
        <taxon>Arachnida</taxon>
        <taxon>Acari</taxon>
        <taxon>Parasitiformes</taxon>
        <taxon>Mesostigmata</taxon>
        <taxon>Gamasina</taxon>
        <taxon>Dermanyssoidea</taxon>
        <taxon>Laelapidae</taxon>
        <taxon>Tropilaelaps</taxon>
    </lineage>
</organism>
<dbReference type="CDD" id="cd00054">
    <property type="entry name" value="EGF_CA"/>
    <property type="match status" value="4"/>
</dbReference>
<feature type="non-terminal residue" evidence="14">
    <location>
        <position position="1"/>
    </location>
</feature>
<dbReference type="InParanoid" id="A0A1V9XQM5"/>
<dbReference type="Gene3D" id="2.60.120.200">
    <property type="match status" value="2"/>
</dbReference>
<dbReference type="SUPFAM" id="SSF57196">
    <property type="entry name" value="EGF/Laminin"/>
    <property type="match status" value="2"/>
</dbReference>
<comment type="caution">
    <text evidence="14">The sequence shown here is derived from an EMBL/GenBank/DDBJ whole genome shotgun (WGS) entry which is preliminary data.</text>
</comment>
<dbReference type="GO" id="GO:0007219">
    <property type="term" value="P:Notch signaling pathway"/>
    <property type="evidence" value="ECO:0007669"/>
    <property type="project" value="TreeGrafter"/>
</dbReference>
<feature type="domain" description="EGF-like" evidence="13">
    <location>
        <begin position="259"/>
        <end position="295"/>
    </location>
</feature>
<name>A0A1V9XQM5_9ACAR</name>
<dbReference type="InterPro" id="IPR000742">
    <property type="entry name" value="EGF"/>
</dbReference>
<evidence type="ECO:0000256" key="7">
    <source>
        <dbReference type="ARBA" id="ARBA00022737"/>
    </source>
</evidence>
<dbReference type="PROSITE" id="PS01187">
    <property type="entry name" value="EGF_CA"/>
    <property type="match status" value="1"/>
</dbReference>
<comment type="caution">
    <text evidence="11">Lacks conserved residue(s) required for the propagation of feature annotation.</text>
</comment>
<feature type="disulfide bond" evidence="11">
    <location>
        <begin position="3"/>
        <end position="12"/>
    </location>
</feature>
<dbReference type="SMART" id="SM00181">
    <property type="entry name" value="EGF"/>
    <property type="match status" value="4"/>
</dbReference>
<dbReference type="InterPro" id="IPR001791">
    <property type="entry name" value="Laminin_G"/>
</dbReference>
<feature type="disulfide bond" evidence="11">
    <location>
        <begin position="600"/>
        <end position="609"/>
    </location>
</feature>
<dbReference type="PROSITE" id="PS50025">
    <property type="entry name" value="LAM_G_DOMAIN"/>
    <property type="match status" value="1"/>
</dbReference>
<dbReference type="CDD" id="cd00110">
    <property type="entry name" value="LamG"/>
    <property type="match status" value="1"/>
</dbReference>
<keyword evidence="9 11" id="KW-1015">Disulfide bond</keyword>
<keyword evidence="4" id="KW-0964">Secreted</keyword>
<dbReference type="Gene3D" id="2.10.25.10">
    <property type="entry name" value="Laminin"/>
    <property type="match status" value="4"/>
</dbReference>
<proteinExistence type="predicted"/>
<dbReference type="STRING" id="418985.A0A1V9XQM5"/>
<dbReference type="GO" id="GO:0005112">
    <property type="term" value="F:Notch binding"/>
    <property type="evidence" value="ECO:0007669"/>
    <property type="project" value="TreeGrafter"/>
</dbReference>
<sequence>CECDRGFEGEFCELEINECERFAPCVHGSCQDLIGDYRCYCETGFGDKNCSTVLIGCAKHECSVHSKCDPFLDTDGQHQYRCLCNSGFVGRHCEAGTTVSFQKLNSAWELQYTNRREDFSMSLFFRTSLRHVRIVGLNILTGSDTFVSIQQGQLVVTQGYQDVLRLGSSLNDAEWHNFTLAISAHGRIEVFVGNLHGDVEGSLAGGSVTSAVLGSADVSTPGYVDGYLGCMQEVLVNDELMIPSRQKDHLHETSDICVRTPQCVQNPCQNQGECHDEWFSRSCLCQRPFYGRICESSYPAATFGFMSNVSWVKVLVEPEQAESISKSTEISLFALTRSSSGLLYYLGTEPTQQPQESYLAAVLEHGYLKVILKIESTVYQMQVDSVQLHDGQLHFVEVQRNQSMLLVTVDKMMRSLPLNGETLKVTELHLGWMNTHKSEAQKFTASSQKIIANSAQNESLTKVEEKLKNTNLVQLDQIPVQSVTEAAAATAVSTESQVASTKDPLTVATGFLLSRMKRQVEGVTDPTGNTPRFKGILQDVRVGNRHVPFTAQEVEGLQFGKVLERHNIIEGRLSDPVCNSSPCHNGGSCKNTFNAFECQCTEDFRGPLCEELKPCRKFLCPGNSVCQDLVDGFECVANASFEGKTTLEYRTVLDAYAIANMNSLELKVRIF</sequence>
<dbReference type="PROSITE" id="PS01186">
    <property type="entry name" value="EGF_2"/>
    <property type="match status" value="4"/>
</dbReference>
<evidence type="ECO:0000256" key="4">
    <source>
        <dbReference type="ARBA" id="ARBA00022525"/>
    </source>
</evidence>
<evidence type="ECO:0000256" key="2">
    <source>
        <dbReference type="ARBA" id="ARBA00004613"/>
    </source>
</evidence>
<protein>
    <submittedName>
        <fullName evidence="14">Protein crumbs-like</fullName>
    </submittedName>
</protein>
<evidence type="ECO:0000256" key="1">
    <source>
        <dbReference type="ARBA" id="ARBA00004496"/>
    </source>
</evidence>
<feature type="domain" description="EGF-like" evidence="13">
    <location>
        <begin position="53"/>
        <end position="94"/>
    </location>
</feature>
<dbReference type="InterPro" id="IPR000152">
    <property type="entry name" value="EGF-type_Asp/Asn_hydroxyl_site"/>
</dbReference>
<evidence type="ECO:0000256" key="9">
    <source>
        <dbReference type="ARBA" id="ARBA00023157"/>
    </source>
</evidence>
<dbReference type="GO" id="GO:0005509">
    <property type="term" value="F:calcium ion binding"/>
    <property type="evidence" value="ECO:0007669"/>
    <property type="project" value="InterPro"/>
</dbReference>
<dbReference type="InterPro" id="IPR018097">
    <property type="entry name" value="EGF_Ca-bd_CS"/>
</dbReference>
<feature type="disulfide bond" evidence="11">
    <location>
        <begin position="41"/>
        <end position="50"/>
    </location>
</feature>